<dbReference type="Gene3D" id="3.30.750.24">
    <property type="entry name" value="STAS domain"/>
    <property type="match status" value="1"/>
</dbReference>
<dbReference type="Proteomes" id="UP000702425">
    <property type="component" value="Unassembled WGS sequence"/>
</dbReference>
<dbReference type="SUPFAM" id="SSF52091">
    <property type="entry name" value="SpoIIaa-like"/>
    <property type="match status" value="1"/>
</dbReference>
<reference evidence="1 2" key="1">
    <citation type="journal article" date="2020" name="Sci. Rep.">
        <title>A novel cyanobacterial geosmin producer, revising GeoA distribution and dispersion patterns in Bacteria.</title>
        <authorList>
            <person name="Churro C."/>
            <person name="Semedo-Aguiar A.P."/>
            <person name="Silva A.D."/>
            <person name="Pereira-Leal J.B."/>
            <person name="Leite R.B."/>
        </authorList>
    </citation>
    <scope>NUCLEOTIDE SEQUENCE [LARGE SCALE GENOMIC DNA]</scope>
    <source>
        <strain evidence="1 2">IPMA8</strain>
    </source>
</reference>
<keyword evidence="2" id="KW-1185">Reference proteome</keyword>
<comment type="caution">
    <text evidence="1">The sequence shown here is derived from an EMBL/GenBank/DDBJ whole genome shotgun (WGS) entry which is preliminary data.</text>
</comment>
<organism evidence="1 2">
    <name type="scientific">Microcoleus asticus IPMA8</name>
    <dbReference type="NCBI Taxonomy" id="2563858"/>
    <lineage>
        <taxon>Bacteria</taxon>
        <taxon>Bacillati</taxon>
        <taxon>Cyanobacteriota</taxon>
        <taxon>Cyanophyceae</taxon>
        <taxon>Oscillatoriophycideae</taxon>
        <taxon>Oscillatoriales</taxon>
        <taxon>Microcoleaceae</taxon>
        <taxon>Microcoleus</taxon>
        <taxon>Microcoleus asticus</taxon>
    </lineage>
</organism>
<evidence type="ECO:0008006" key="3">
    <source>
        <dbReference type="Google" id="ProtNLM"/>
    </source>
</evidence>
<proteinExistence type="predicted"/>
<sequence>MKNATTFTASVVSDSTAQLDPETTASNTIVLQPKGCLGGIAVLDFQTNLEQALETAALGVVVDMQQVDAVAPEAIAALARGLELAAILGKSIVLHSIDLASRKGLRAEWRISREICFGPWGDLFEVEFEQFLSGEMLRSLPC</sequence>
<protein>
    <recommendedName>
        <fullName evidence="3">STAS domain-containing protein</fullName>
    </recommendedName>
</protein>
<dbReference type="RefSeq" id="WP_172190735.1">
    <property type="nucleotide sequence ID" value="NZ_CAWPPK010000005.1"/>
</dbReference>
<accession>A0ABX2D3Z5</accession>
<dbReference type="InterPro" id="IPR036513">
    <property type="entry name" value="STAS_dom_sf"/>
</dbReference>
<evidence type="ECO:0000313" key="1">
    <source>
        <dbReference type="EMBL" id="NQE36873.1"/>
    </source>
</evidence>
<dbReference type="EMBL" id="SRRZ01000102">
    <property type="protein sequence ID" value="NQE36873.1"/>
    <property type="molecule type" value="Genomic_DNA"/>
</dbReference>
<gene>
    <name evidence="1" type="ORF">E5S67_04639</name>
</gene>
<name>A0ABX2D3Z5_9CYAN</name>
<evidence type="ECO:0000313" key="2">
    <source>
        <dbReference type="Proteomes" id="UP000702425"/>
    </source>
</evidence>